<evidence type="ECO:0000256" key="2">
    <source>
        <dbReference type="SAM" id="MobiDB-lite"/>
    </source>
</evidence>
<feature type="compositionally biased region" description="Polar residues" evidence="2">
    <location>
        <begin position="197"/>
        <end position="217"/>
    </location>
</feature>
<feature type="compositionally biased region" description="Basic and acidic residues" evidence="2">
    <location>
        <begin position="24"/>
        <end position="38"/>
    </location>
</feature>
<dbReference type="Proteomes" id="UP000184300">
    <property type="component" value="Unassembled WGS sequence"/>
</dbReference>
<dbReference type="Gene3D" id="1.25.10.10">
    <property type="entry name" value="Leucine-rich Repeat Variant"/>
    <property type="match status" value="1"/>
</dbReference>
<sequence length="758" mass="84519">MHGTQRRSHKHKTYGRSSRILRSTYEESEFHTNSHDRQGISNISPTSDSPDLQQPRKIEIRETEVKTQPSGKPGDPSRNPSFPDESTCRFRSSIKDEPGAVKRKRHRSSREISVRNDDLSDVDAKNENTSTKPDNNINFGPKNRLNQSEKWDGTYAAPDFSLQSQSDMKSGNGEIHPRKKLVDLLDSVHPPAEWPSASFTSDSGSNSIACTSQSTLTRTRDIMPQRVEDSATVPGLRGPPVTYARQRSFLNEVYVSSGFGDKDANTNSKNQQLESKKTSCFDLDADDDTGAGSGPIRSIHELRQAGDNSRFRSAVDCMFEDIANSDNTNSTRCNGFVQLSSKLLDRQFINRFSECGFAERLVEYVKYATNDLDMISASFALCSIELVFSSGAFPQTHLASIWQSLLDLSLRLIDVEDDILLLSKTRGYGVSKAVQRSIQETVPMLSNRLLPTLSPRSLALQCIRSVLLNLQQHNNTIEAMPTAILERFVCLLISIHHSNMDSPLSPDDCRMVITILSILETYTLLLGPLPVNQQSALKPLTQLFNFLQPKEFDGSNYHNRQINFHYIRLILNLTNNEPSFCNAFVTPGLVGGLVSIITSGFNMSSEGGAAEERNSLNMVILALGTLINLTEKSDMAKSVFLTAEDHYTSFLHSLVQKFSANINLITANHPVYDTHYNVVVGYLSILLVTLCLNQEAFSQVKEFLGGEGLDILLSTADEFQQYYEKVEEDLRAQGSAYSSFTGQLQSIICQVRQSERSL</sequence>
<dbReference type="VEuPathDB" id="FungiDB:ASPGLDRAFT_41501"/>
<dbReference type="GeneID" id="34461683"/>
<dbReference type="InterPro" id="IPR011989">
    <property type="entry name" value="ARM-like"/>
</dbReference>
<name>A0A1L9VZY6_ASPGL</name>
<feature type="compositionally biased region" description="Polar residues" evidence="2">
    <location>
        <begin position="127"/>
        <end position="143"/>
    </location>
</feature>
<evidence type="ECO:0000259" key="3">
    <source>
        <dbReference type="Pfam" id="PF07814"/>
    </source>
</evidence>
<feature type="compositionally biased region" description="Basic residues" evidence="2">
    <location>
        <begin position="1"/>
        <end position="14"/>
    </location>
</feature>
<organism evidence="4 5">
    <name type="scientific">Aspergillus glaucus CBS 516.65</name>
    <dbReference type="NCBI Taxonomy" id="1160497"/>
    <lineage>
        <taxon>Eukaryota</taxon>
        <taxon>Fungi</taxon>
        <taxon>Dikarya</taxon>
        <taxon>Ascomycota</taxon>
        <taxon>Pezizomycotina</taxon>
        <taxon>Eurotiomycetes</taxon>
        <taxon>Eurotiomycetidae</taxon>
        <taxon>Eurotiales</taxon>
        <taxon>Aspergillaceae</taxon>
        <taxon>Aspergillus</taxon>
        <taxon>Aspergillus subgen. Aspergillus</taxon>
    </lineage>
</organism>
<dbReference type="OrthoDB" id="5976022at2759"/>
<protein>
    <recommendedName>
        <fullName evidence="3">Wings apart-like protein C-terminal domain-containing protein</fullName>
    </recommendedName>
</protein>
<feature type="region of interest" description="Disordered" evidence="2">
    <location>
        <begin position="196"/>
        <end position="220"/>
    </location>
</feature>
<feature type="compositionally biased region" description="Polar residues" evidence="2">
    <location>
        <begin position="39"/>
        <end position="52"/>
    </location>
</feature>
<dbReference type="Pfam" id="PF07814">
    <property type="entry name" value="WAPL"/>
    <property type="match status" value="1"/>
</dbReference>
<proteinExistence type="inferred from homology"/>
<feature type="compositionally biased region" description="Basic and acidic residues" evidence="2">
    <location>
        <begin position="54"/>
        <end position="65"/>
    </location>
</feature>
<dbReference type="InterPro" id="IPR039874">
    <property type="entry name" value="WAPL"/>
</dbReference>
<dbReference type="EMBL" id="KV878888">
    <property type="protein sequence ID" value="OJJ89490.1"/>
    <property type="molecule type" value="Genomic_DNA"/>
</dbReference>
<dbReference type="PANTHER" id="PTHR22100">
    <property type="entry name" value="WINGS APART-LIKE PROTEIN HOMOLOG"/>
    <property type="match status" value="1"/>
</dbReference>
<dbReference type="STRING" id="1160497.A0A1L9VZY6"/>
<evidence type="ECO:0000313" key="4">
    <source>
        <dbReference type="EMBL" id="OJJ89490.1"/>
    </source>
</evidence>
<dbReference type="RefSeq" id="XP_022406152.1">
    <property type="nucleotide sequence ID" value="XM_022545422.1"/>
</dbReference>
<feature type="compositionally biased region" description="Basic and acidic residues" evidence="2">
    <location>
        <begin position="109"/>
        <end position="126"/>
    </location>
</feature>
<comment type="similarity">
    <text evidence="1">Belongs to the WAPL family.</text>
</comment>
<gene>
    <name evidence="4" type="ORF">ASPGLDRAFT_41501</name>
</gene>
<dbReference type="AlphaFoldDB" id="A0A1L9VZY6"/>
<accession>A0A1L9VZY6</accession>
<evidence type="ECO:0000313" key="5">
    <source>
        <dbReference type="Proteomes" id="UP000184300"/>
    </source>
</evidence>
<dbReference type="PANTHER" id="PTHR22100:SF13">
    <property type="entry name" value="WINGS APART-LIKE PROTEIN HOMOLOG"/>
    <property type="match status" value="1"/>
</dbReference>
<feature type="region of interest" description="Disordered" evidence="2">
    <location>
        <begin position="1"/>
        <end position="143"/>
    </location>
</feature>
<keyword evidence="5" id="KW-1185">Reference proteome</keyword>
<evidence type="ECO:0000256" key="1">
    <source>
        <dbReference type="ARBA" id="ARBA00006854"/>
    </source>
</evidence>
<reference evidence="5" key="1">
    <citation type="journal article" date="2017" name="Genome Biol.">
        <title>Comparative genomics reveals high biological diversity and specific adaptations in the industrially and medically important fungal genus Aspergillus.</title>
        <authorList>
            <person name="de Vries R.P."/>
            <person name="Riley R."/>
            <person name="Wiebenga A."/>
            <person name="Aguilar-Osorio G."/>
            <person name="Amillis S."/>
            <person name="Uchima C.A."/>
            <person name="Anderluh G."/>
            <person name="Asadollahi M."/>
            <person name="Askin M."/>
            <person name="Barry K."/>
            <person name="Battaglia E."/>
            <person name="Bayram O."/>
            <person name="Benocci T."/>
            <person name="Braus-Stromeyer S.A."/>
            <person name="Caldana C."/>
            <person name="Canovas D."/>
            <person name="Cerqueira G.C."/>
            <person name="Chen F."/>
            <person name="Chen W."/>
            <person name="Choi C."/>
            <person name="Clum A."/>
            <person name="Dos Santos R.A."/>
            <person name="Damasio A.R."/>
            <person name="Diallinas G."/>
            <person name="Emri T."/>
            <person name="Fekete E."/>
            <person name="Flipphi M."/>
            <person name="Freyberg S."/>
            <person name="Gallo A."/>
            <person name="Gournas C."/>
            <person name="Habgood R."/>
            <person name="Hainaut M."/>
            <person name="Harispe M.L."/>
            <person name="Henrissat B."/>
            <person name="Hilden K.S."/>
            <person name="Hope R."/>
            <person name="Hossain A."/>
            <person name="Karabika E."/>
            <person name="Karaffa L."/>
            <person name="Karanyi Z."/>
            <person name="Krasevec N."/>
            <person name="Kuo A."/>
            <person name="Kusch H."/>
            <person name="LaButti K."/>
            <person name="Lagendijk E.L."/>
            <person name="Lapidus A."/>
            <person name="Levasseur A."/>
            <person name="Lindquist E."/>
            <person name="Lipzen A."/>
            <person name="Logrieco A.F."/>
            <person name="MacCabe A."/>
            <person name="Maekelae M.R."/>
            <person name="Malavazi I."/>
            <person name="Melin P."/>
            <person name="Meyer V."/>
            <person name="Mielnichuk N."/>
            <person name="Miskei M."/>
            <person name="Molnar A.P."/>
            <person name="Mule G."/>
            <person name="Ngan C.Y."/>
            <person name="Orejas M."/>
            <person name="Orosz E."/>
            <person name="Ouedraogo J.P."/>
            <person name="Overkamp K.M."/>
            <person name="Park H.-S."/>
            <person name="Perrone G."/>
            <person name="Piumi F."/>
            <person name="Punt P.J."/>
            <person name="Ram A.F."/>
            <person name="Ramon A."/>
            <person name="Rauscher S."/>
            <person name="Record E."/>
            <person name="Riano-Pachon D.M."/>
            <person name="Robert V."/>
            <person name="Roehrig J."/>
            <person name="Ruller R."/>
            <person name="Salamov A."/>
            <person name="Salih N.S."/>
            <person name="Samson R.A."/>
            <person name="Sandor E."/>
            <person name="Sanguinetti M."/>
            <person name="Schuetze T."/>
            <person name="Sepcic K."/>
            <person name="Shelest E."/>
            <person name="Sherlock G."/>
            <person name="Sophianopoulou V."/>
            <person name="Squina F.M."/>
            <person name="Sun H."/>
            <person name="Susca A."/>
            <person name="Todd R.B."/>
            <person name="Tsang A."/>
            <person name="Unkles S.E."/>
            <person name="van de Wiele N."/>
            <person name="van Rossen-Uffink D."/>
            <person name="Oliveira J.V."/>
            <person name="Vesth T.C."/>
            <person name="Visser J."/>
            <person name="Yu J.-H."/>
            <person name="Zhou M."/>
            <person name="Andersen M.R."/>
            <person name="Archer D.B."/>
            <person name="Baker S.E."/>
            <person name="Benoit I."/>
            <person name="Brakhage A.A."/>
            <person name="Braus G.H."/>
            <person name="Fischer R."/>
            <person name="Frisvad J.C."/>
            <person name="Goldman G.H."/>
            <person name="Houbraken J."/>
            <person name="Oakley B."/>
            <person name="Pocsi I."/>
            <person name="Scazzocchio C."/>
            <person name="Seiboth B."/>
            <person name="vanKuyk P.A."/>
            <person name="Wortman J."/>
            <person name="Dyer P.S."/>
            <person name="Grigoriev I.V."/>
        </authorList>
    </citation>
    <scope>NUCLEOTIDE SEQUENCE [LARGE SCALE GENOMIC DNA]</scope>
    <source>
        <strain evidence="5">CBS 516.65</strain>
    </source>
</reference>
<dbReference type="InterPro" id="IPR022771">
    <property type="entry name" value="WAPL_C"/>
</dbReference>
<feature type="domain" description="Wings apart-like protein C-terminal" evidence="3">
    <location>
        <begin position="296"/>
        <end position="634"/>
    </location>
</feature>